<dbReference type="Pfam" id="PF01476">
    <property type="entry name" value="LysM"/>
    <property type="match status" value="1"/>
</dbReference>
<evidence type="ECO:0000259" key="1">
    <source>
        <dbReference type="PROSITE" id="PS51782"/>
    </source>
</evidence>
<dbReference type="SUPFAM" id="SSF54106">
    <property type="entry name" value="LysM domain"/>
    <property type="match status" value="1"/>
</dbReference>
<gene>
    <name evidence="2" type="ORF">IB211_01632</name>
</gene>
<evidence type="ECO:0000313" key="3">
    <source>
        <dbReference type="Proteomes" id="UP000064844"/>
    </source>
</evidence>
<name>A0A0S2W4G4_9FIRM</name>
<dbReference type="InterPro" id="IPR018392">
    <property type="entry name" value="LysM"/>
</dbReference>
<dbReference type="PATRIC" id="fig|1297617.4.peg.1673"/>
<dbReference type="InterPro" id="IPR036779">
    <property type="entry name" value="LysM_dom_sf"/>
</dbReference>
<dbReference type="STRING" id="1297617.IB211_01632"/>
<dbReference type="EMBL" id="CP011307">
    <property type="protein sequence ID" value="ALP94023.1"/>
    <property type="molecule type" value="Genomic_DNA"/>
</dbReference>
<dbReference type="PROSITE" id="PS51782">
    <property type="entry name" value="LYSM"/>
    <property type="match status" value="1"/>
</dbReference>
<organism evidence="2 3">
    <name type="scientific">Intestinimonas butyriciproducens</name>
    <dbReference type="NCBI Taxonomy" id="1297617"/>
    <lineage>
        <taxon>Bacteria</taxon>
        <taxon>Bacillati</taxon>
        <taxon>Bacillota</taxon>
        <taxon>Clostridia</taxon>
        <taxon>Eubacteriales</taxon>
        <taxon>Intestinimonas</taxon>
    </lineage>
</organism>
<feature type="domain" description="LysM" evidence="1">
    <location>
        <begin position="461"/>
        <end position="504"/>
    </location>
</feature>
<dbReference type="InterPro" id="IPR024300">
    <property type="entry name" value="SipL_SPOCS_dom"/>
</dbReference>
<dbReference type="Proteomes" id="UP000064844">
    <property type="component" value="Chromosome"/>
</dbReference>
<dbReference type="RefSeq" id="WP_058117701.1">
    <property type="nucleotide sequence ID" value="NZ_CALICV010000127.1"/>
</dbReference>
<keyword evidence="3" id="KW-1185">Reference proteome</keyword>
<dbReference type="SMART" id="SM00257">
    <property type="entry name" value="LysM"/>
    <property type="match status" value="1"/>
</dbReference>
<dbReference type="AlphaFoldDB" id="A0A0S2W4G4"/>
<dbReference type="Gene3D" id="3.10.350.10">
    <property type="entry name" value="LysM domain"/>
    <property type="match status" value="1"/>
</dbReference>
<dbReference type="KEGG" id="ibu:IB211_01632"/>
<dbReference type="eggNOG" id="COG1388">
    <property type="taxonomic scope" value="Bacteria"/>
</dbReference>
<sequence length="508" mass="55255">MELECKTTHLNCYDTVLDTTLYQEETLESIVPDACPDILRIVDTEAVVCLKSKEAQEGRIEVAGTARCAVLYVPDGAEGLRRMTISIPFTCSAEHAGLGSSCRLMAVPRVQAADARSLNPRKVLTRVSLAVEVQVFAPRTASFCDGVECESAAGIQQLGETQSACLVIAVEEKPFTFSDDLNLSGSKPAMEELLKSRVDLRCSESKIIGNKLIFKGEAELQLLYREPSGAICPASFELPFSQIMEVSGVEEDADCTLQVLLTGCDCSLDGGEGHTVAVSLAMLAQAVVREERQIALLSDVYSTVYELNAERRPYTFYRLMEHTERRVMVREILETVTPAREVCDVYVTVGAVSQSREGSQVNLSAETTVNVVYRGEDGSLCTVARTLPCSCSVELAEGASCTCRCTCPGERFATPAGGGIEVRYPLDFRYLALMPHNTTGVSDIRLDESALRNTAGQPSIVLRMVGEGERLWDIAKAYGTTMDDIVQANALGEDVLPMGQLLLIPKKR</sequence>
<evidence type="ECO:0000313" key="2">
    <source>
        <dbReference type="EMBL" id="ALP94023.1"/>
    </source>
</evidence>
<dbReference type="CDD" id="cd00118">
    <property type="entry name" value="LysM"/>
    <property type="match status" value="1"/>
</dbReference>
<dbReference type="Pfam" id="PF12673">
    <property type="entry name" value="SipL"/>
    <property type="match status" value="2"/>
</dbReference>
<reference evidence="3" key="2">
    <citation type="submission" date="2015-04" db="EMBL/GenBank/DDBJ databases">
        <title>A butyrogenic pathway from the amino acid lysine in a human gut commensal.</title>
        <authorList>
            <person name="de Vos W.M."/>
            <person name="Bui N.T.P."/>
            <person name="Plugge C.M."/>
            <person name="Ritari J."/>
        </authorList>
    </citation>
    <scope>NUCLEOTIDE SEQUENCE [LARGE SCALE GENOMIC DNA]</scope>
    <source>
        <strain evidence="3">AF211</strain>
    </source>
</reference>
<protein>
    <submittedName>
        <fullName evidence="2">LysM domain-containing membrane protein</fullName>
    </submittedName>
</protein>
<proteinExistence type="predicted"/>
<accession>A0A0S2W4G4</accession>
<reference evidence="2 3" key="1">
    <citation type="journal article" date="2015" name="Nat. Commun.">
        <title>Production of butyrate from lysine and the Amadori product fructoselysine by a human gut commensal.</title>
        <authorList>
            <person name="Bui T.P."/>
            <person name="Ritari J."/>
            <person name="Boeren S."/>
            <person name="de Waard P."/>
            <person name="Plugge C.M."/>
            <person name="de Vos W.M."/>
        </authorList>
    </citation>
    <scope>NUCLEOTIDE SEQUENCE [LARGE SCALE GENOMIC DNA]</scope>
    <source>
        <strain evidence="2 3">AF211</strain>
    </source>
</reference>